<evidence type="ECO:0000256" key="1">
    <source>
        <dbReference type="SAM" id="MobiDB-lite"/>
    </source>
</evidence>
<accession>A0A7Y7IKC0</accession>
<dbReference type="RefSeq" id="WP_176636741.1">
    <property type="nucleotide sequence ID" value="NZ_JAAMFM010000075.1"/>
</dbReference>
<evidence type="ECO:0000313" key="3">
    <source>
        <dbReference type="Proteomes" id="UP000543556"/>
    </source>
</evidence>
<keyword evidence="3" id="KW-1185">Reference proteome</keyword>
<proteinExistence type="predicted"/>
<gene>
    <name evidence="2" type="ORF">G6034_19450</name>
</gene>
<dbReference type="EMBL" id="JAAMFM010000075">
    <property type="protein sequence ID" value="NVM97039.1"/>
    <property type="molecule type" value="Genomic_DNA"/>
</dbReference>
<reference evidence="2 3" key="1">
    <citation type="submission" date="2020-02" db="EMBL/GenBank/DDBJ databases">
        <title>Genome sequence of strain AETb3-4.</title>
        <authorList>
            <person name="Gao J."/>
            <person name="Zhang X."/>
        </authorList>
    </citation>
    <scope>NUCLEOTIDE SEQUENCE [LARGE SCALE GENOMIC DNA]</scope>
    <source>
        <strain evidence="2 3">AETb3-4</strain>
    </source>
</reference>
<sequence length="122" mass="13312">MTINGHAASAGKGRTNTPTIAALRYTGAISLDDTESRTARCSRSRPALCLVQRVDVAFAESHRAPGWSSLRRRGDGLPARFVVRVDAHGQEDTASGEAVTDRCIRRQQRNMAEPVDGNHQDR</sequence>
<feature type="region of interest" description="Disordered" evidence="1">
    <location>
        <begin position="88"/>
        <end position="122"/>
    </location>
</feature>
<comment type="caution">
    <text evidence="2">The sequence shown here is derived from an EMBL/GenBank/DDBJ whole genome shotgun (WGS) entry which is preliminary data.</text>
</comment>
<protein>
    <submittedName>
        <fullName evidence="2">Uncharacterized protein</fullName>
    </submittedName>
</protein>
<evidence type="ECO:0000313" key="2">
    <source>
        <dbReference type="EMBL" id="NVM97039.1"/>
    </source>
</evidence>
<dbReference type="Proteomes" id="UP000543556">
    <property type="component" value="Unassembled WGS sequence"/>
</dbReference>
<name>A0A7Y7IKC0_9MICC</name>
<dbReference type="AlphaFoldDB" id="A0A7Y7IKC0"/>
<organism evidence="2 3">
    <name type="scientific">Arthrobacter wenxiniae</name>
    <dbReference type="NCBI Taxonomy" id="2713570"/>
    <lineage>
        <taxon>Bacteria</taxon>
        <taxon>Bacillati</taxon>
        <taxon>Actinomycetota</taxon>
        <taxon>Actinomycetes</taxon>
        <taxon>Micrococcales</taxon>
        <taxon>Micrococcaceae</taxon>
        <taxon>Arthrobacter</taxon>
    </lineage>
</organism>